<dbReference type="InterPro" id="IPR046302">
    <property type="entry name" value="DUF6417"/>
</dbReference>
<protein>
    <submittedName>
        <fullName evidence="2">DUF6417 family protein</fullName>
    </submittedName>
</protein>
<sequence>MRNWEKVLPVLEALYERGQAAGHGWTLDTEFLLPHQQHAGALAGQGLVELAGWEDRAEMSVLKGRPVRWAARLTPYGHDTLTYGRIRPRADPAPRESAVGQVVELMPSQMAALRVFTGLAGQLQVPPADGLAEQVRAASCDYGIKRWRLHLTPEQIESVAYGFWLHRLTGSAAEANRFSRVRRHLPPADQRGRQTGGHRGTDGILIPDLRRRAAPDPRRRRRVRTVAATPCTSHAVPLRLRPPPPQGAAGRPAAHPEGGPDAPPE</sequence>
<name>A0ABW3XSF1_9ACTN</name>
<dbReference type="RefSeq" id="WP_381241005.1">
    <property type="nucleotide sequence ID" value="NZ_JBHSKH010000085.1"/>
</dbReference>
<proteinExistence type="predicted"/>
<evidence type="ECO:0000313" key="3">
    <source>
        <dbReference type="Proteomes" id="UP001597058"/>
    </source>
</evidence>
<gene>
    <name evidence="2" type="ORF">ACFQ5X_42785</name>
</gene>
<dbReference type="Pfam" id="PF19981">
    <property type="entry name" value="DUF6417"/>
    <property type="match status" value="1"/>
</dbReference>
<dbReference type="EMBL" id="JBHTMM010000121">
    <property type="protein sequence ID" value="MFD1312492.1"/>
    <property type="molecule type" value="Genomic_DNA"/>
</dbReference>
<reference evidence="3" key="1">
    <citation type="journal article" date="2019" name="Int. J. Syst. Evol. Microbiol.">
        <title>The Global Catalogue of Microorganisms (GCM) 10K type strain sequencing project: providing services to taxonomists for standard genome sequencing and annotation.</title>
        <authorList>
            <consortium name="The Broad Institute Genomics Platform"/>
            <consortium name="The Broad Institute Genome Sequencing Center for Infectious Disease"/>
            <person name="Wu L."/>
            <person name="Ma J."/>
        </authorList>
    </citation>
    <scope>NUCLEOTIDE SEQUENCE [LARGE SCALE GENOMIC DNA]</scope>
    <source>
        <strain evidence="3">CGMCC 4.7020</strain>
    </source>
</reference>
<organism evidence="2 3">
    <name type="scientific">Streptomyces kaempferi</name>
    <dbReference type="NCBI Taxonomy" id="333725"/>
    <lineage>
        <taxon>Bacteria</taxon>
        <taxon>Bacillati</taxon>
        <taxon>Actinomycetota</taxon>
        <taxon>Actinomycetes</taxon>
        <taxon>Kitasatosporales</taxon>
        <taxon>Streptomycetaceae</taxon>
        <taxon>Streptomyces</taxon>
    </lineage>
</organism>
<evidence type="ECO:0000256" key="1">
    <source>
        <dbReference type="SAM" id="MobiDB-lite"/>
    </source>
</evidence>
<dbReference type="Proteomes" id="UP001597058">
    <property type="component" value="Unassembled WGS sequence"/>
</dbReference>
<feature type="compositionally biased region" description="Low complexity" evidence="1">
    <location>
        <begin position="225"/>
        <end position="239"/>
    </location>
</feature>
<comment type="caution">
    <text evidence="2">The sequence shown here is derived from an EMBL/GenBank/DDBJ whole genome shotgun (WGS) entry which is preliminary data.</text>
</comment>
<feature type="compositionally biased region" description="Low complexity" evidence="1">
    <location>
        <begin position="247"/>
        <end position="256"/>
    </location>
</feature>
<evidence type="ECO:0000313" key="2">
    <source>
        <dbReference type="EMBL" id="MFD1312492.1"/>
    </source>
</evidence>
<accession>A0ABW3XSF1</accession>
<feature type="compositionally biased region" description="Basic and acidic residues" evidence="1">
    <location>
        <begin position="208"/>
        <end position="217"/>
    </location>
</feature>
<keyword evidence="3" id="KW-1185">Reference proteome</keyword>
<feature type="region of interest" description="Disordered" evidence="1">
    <location>
        <begin position="182"/>
        <end position="265"/>
    </location>
</feature>